<evidence type="ECO:0000256" key="4">
    <source>
        <dbReference type="SAM" id="MobiDB-lite"/>
    </source>
</evidence>
<protein>
    <submittedName>
        <fullName evidence="6">AT-rich interaction domain 4B</fullName>
    </submittedName>
</protein>
<feature type="compositionally biased region" description="Low complexity" evidence="4">
    <location>
        <begin position="1023"/>
        <end position="1038"/>
    </location>
</feature>
<feature type="compositionally biased region" description="Basic residues" evidence="4">
    <location>
        <begin position="386"/>
        <end position="395"/>
    </location>
</feature>
<evidence type="ECO:0000259" key="5">
    <source>
        <dbReference type="PROSITE" id="PS51011"/>
    </source>
</evidence>
<keyword evidence="7" id="KW-1185">Reference proteome</keyword>
<dbReference type="PANTHER" id="PTHR13964:SF24">
    <property type="entry name" value="AT-RICH INTERACTIVE DOMAIN-CONTAINING PROTEIN 4B"/>
    <property type="match status" value="1"/>
</dbReference>
<dbReference type="GO" id="GO:0006357">
    <property type="term" value="P:regulation of transcription by RNA polymerase II"/>
    <property type="evidence" value="ECO:0007669"/>
    <property type="project" value="TreeGrafter"/>
</dbReference>
<gene>
    <name evidence="6" type="primary">ARID4B</name>
</gene>
<feature type="compositionally biased region" description="Basic and acidic residues" evidence="4">
    <location>
        <begin position="324"/>
        <end position="352"/>
    </location>
</feature>
<feature type="compositionally biased region" description="Low complexity" evidence="4">
    <location>
        <begin position="779"/>
        <end position="788"/>
    </location>
</feature>
<dbReference type="FunFam" id="1.10.150.60:FF:000003">
    <property type="entry name" value="AT-rich interactive domain-containing protein 4B"/>
    <property type="match status" value="1"/>
</dbReference>
<feature type="compositionally biased region" description="Basic residues" evidence="4">
    <location>
        <begin position="881"/>
        <end position="899"/>
    </location>
</feature>
<dbReference type="SMART" id="SM00501">
    <property type="entry name" value="BRIGHT"/>
    <property type="match status" value="1"/>
</dbReference>
<feature type="region of interest" description="Disordered" evidence="4">
    <location>
        <begin position="279"/>
        <end position="305"/>
    </location>
</feature>
<reference evidence="6" key="1">
    <citation type="submission" date="2025-08" db="UniProtKB">
        <authorList>
            <consortium name="Ensembl"/>
        </authorList>
    </citation>
    <scope>IDENTIFICATION</scope>
</reference>
<evidence type="ECO:0000256" key="2">
    <source>
        <dbReference type="ARBA" id="ARBA00023163"/>
    </source>
</evidence>
<dbReference type="GO" id="GO:0005634">
    <property type="term" value="C:nucleus"/>
    <property type="evidence" value="ECO:0007669"/>
    <property type="project" value="TreeGrafter"/>
</dbReference>
<dbReference type="PROSITE" id="PS51011">
    <property type="entry name" value="ARID"/>
    <property type="match status" value="1"/>
</dbReference>
<reference evidence="6" key="2">
    <citation type="submission" date="2025-09" db="UniProtKB">
        <authorList>
            <consortium name="Ensembl"/>
        </authorList>
    </citation>
    <scope>IDENTIFICATION</scope>
</reference>
<keyword evidence="2" id="KW-0804">Transcription</keyword>
<feature type="compositionally biased region" description="Low complexity" evidence="4">
    <location>
        <begin position="724"/>
        <end position="742"/>
    </location>
</feature>
<feature type="compositionally biased region" description="Basic and acidic residues" evidence="4">
    <location>
        <begin position="396"/>
        <end position="407"/>
    </location>
</feature>
<feature type="compositionally biased region" description="Basic and acidic residues" evidence="4">
    <location>
        <begin position="529"/>
        <end position="538"/>
    </location>
</feature>
<accession>A0A8C3FDV3</accession>
<dbReference type="InterPro" id="IPR036431">
    <property type="entry name" value="ARID_dom_sf"/>
</dbReference>
<evidence type="ECO:0000313" key="7">
    <source>
        <dbReference type="Proteomes" id="UP000694380"/>
    </source>
</evidence>
<evidence type="ECO:0000256" key="3">
    <source>
        <dbReference type="ARBA" id="ARBA00023242"/>
    </source>
</evidence>
<name>A0A8C3FDV3_CHRPI</name>
<dbReference type="CDD" id="cd16883">
    <property type="entry name" value="ARID_ARID4B"/>
    <property type="match status" value="1"/>
</dbReference>
<dbReference type="SUPFAM" id="SSF46774">
    <property type="entry name" value="ARID-like"/>
    <property type="match status" value="1"/>
</dbReference>
<dbReference type="OMA" id="XCTGQKR"/>
<dbReference type="Gene3D" id="1.10.150.60">
    <property type="entry name" value="ARID DNA-binding domain"/>
    <property type="match status" value="1"/>
</dbReference>
<feature type="region of interest" description="Disordered" evidence="4">
    <location>
        <begin position="319"/>
        <end position="639"/>
    </location>
</feature>
<feature type="compositionally biased region" description="Acidic residues" evidence="4">
    <location>
        <begin position="464"/>
        <end position="474"/>
    </location>
</feature>
<dbReference type="Ensembl" id="ENSCPBT00000008321.1">
    <property type="protein sequence ID" value="ENSCPBP00000006920.1"/>
    <property type="gene ID" value="ENSCPBG00000004501.1"/>
</dbReference>
<keyword evidence="1" id="KW-0805">Transcription regulation</keyword>
<dbReference type="InterPro" id="IPR051232">
    <property type="entry name" value="ARID/SWI1_ChromRemod"/>
</dbReference>
<feature type="compositionally biased region" description="Basic and acidic residues" evidence="4">
    <location>
        <begin position="746"/>
        <end position="761"/>
    </location>
</feature>
<dbReference type="Proteomes" id="UP000694380">
    <property type="component" value="Unplaced"/>
</dbReference>
<feature type="compositionally biased region" description="Basic and acidic residues" evidence="4">
    <location>
        <begin position="807"/>
        <end position="816"/>
    </location>
</feature>
<dbReference type="SMART" id="SM01014">
    <property type="entry name" value="ARID"/>
    <property type="match status" value="1"/>
</dbReference>
<feature type="region of interest" description="Disordered" evidence="4">
    <location>
        <begin position="664"/>
        <end position="964"/>
    </location>
</feature>
<feature type="compositionally biased region" description="Basic and acidic residues" evidence="4">
    <location>
        <begin position="493"/>
        <end position="505"/>
    </location>
</feature>
<sequence length="1064" mass="119503">MPWCTSLALDTFKSNRICCGSSEIASLVSPASTGLEVYKVMARASLSFFEWQQYDPALFFSCLLFPFQLLCSVSSLHGRPFSSDKIYERALLELNNRSPPDCSSSSRAMKNFIGSLFTTHMASLAVQFKSWEEIEPFPEERENFLQQLYKFMEDRGTPINKRPVLGYRNLNLFKLFRLVHKLGGFDNIESGAVWKQVYQDLGIPVLNSAAGYNVKCAYKKYLYGFEEYCTSANIEFQMALPEKMTNKPCKECEKEKELKMREEPEQDVKEIKVVKEEHKEEEEVIIQQEETKPAENDNECKEDDKPTFLENKQNLQESMYTQSDQEKEFSSTKPEDEANLGDKEEENIKEMEILNTNMEAEEKEKSGYDEWIKADKIVRPADKNVPKIKHRKKIKNKTDKEKDEKYSPKNCKLRRLSKPPFHTSTSPETESKLDSTEAKNSEQAPVKSIEITSILNGLQASESSADDSDQEDDQSAQNVHNDGKEESPDETVSQDKNELCPKEEESSSSPQEEGKALADVAPPKSVSKSPERLRKELEELADDTDYEGEDEATKKRKEVKKEVVDKTTKSQVKRGKRRYCITEECVKTGSPNRKDEKSKSKDSHSLEHSSNSSSDEDEEDKSKLKITPTKKYNGIEEKRKSLRTSGFYSGFSEVAEKRIKLLNNSDERLQNTRAKDRKDVWSSIQGQWPKKTLKELFSDSDTEAAASPPHASEDPAVEEQLQTLAEEVSLPSSELEQPLLASIDVKPVEEKPTEMSDKKVEFPSSGSNSVLNTPPTTPESPSSVTVTDSSRHQSSVTVSETLAPNQEEIRSIKSESDSTIEVDSVVGELQDLQSEGNISPTGFDASVSSSSSNQQEPEHTEKVCTGQKRLKDAQGGGGSSKKQKRSHKTSVVNNKKKSKTTNSSDSEELSAGESMTKSQPAKSVSTGMKSHHTKSPARTQSPGKCGKNGEKESDLKEQNNRLPKVYKWSFQMSDLENLTSAERITILQEKLQEIRKHYLSLKSEVASIDRRRKRLKKKERESAAITSSSSSSPSSSSITAAVMLTLAEPSMSSSSQNGMSVECR</sequence>
<feature type="compositionally biased region" description="Basic and acidic residues" evidence="4">
    <location>
        <begin position="559"/>
        <end position="568"/>
    </location>
</feature>
<organism evidence="6 7">
    <name type="scientific">Chrysemys picta bellii</name>
    <name type="common">Western painted turtle</name>
    <name type="synonym">Emys bellii</name>
    <dbReference type="NCBI Taxonomy" id="8478"/>
    <lineage>
        <taxon>Eukaryota</taxon>
        <taxon>Metazoa</taxon>
        <taxon>Chordata</taxon>
        <taxon>Craniata</taxon>
        <taxon>Vertebrata</taxon>
        <taxon>Euteleostomi</taxon>
        <taxon>Archelosauria</taxon>
        <taxon>Testudinata</taxon>
        <taxon>Testudines</taxon>
        <taxon>Cryptodira</taxon>
        <taxon>Durocryptodira</taxon>
        <taxon>Testudinoidea</taxon>
        <taxon>Emydidae</taxon>
        <taxon>Chrysemys</taxon>
    </lineage>
</organism>
<feature type="compositionally biased region" description="Basic and acidic residues" evidence="4">
    <location>
        <begin position="360"/>
        <end position="385"/>
    </location>
</feature>
<evidence type="ECO:0000256" key="1">
    <source>
        <dbReference type="ARBA" id="ARBA00023015"/>
    </source>
</evidence>
<dbReference type="AlphaFoldDB" id="A0A8C3FDV3"/>
<feature type="region of interest" description="Disordered" evidence="4">
    <location>
        <begin position="1009"/>
        <end position="1038"/>
    </location>
</feature>
<dbReference type="PANTHER" id="PTHR13964">
    <property type="entry name" value="RBP-RELATED"/>
    <property type="match status" value="1"/>
</dbReference>
<feature type="compositionally biased region" description="Acidic residues" evidence="4">
    <location>
        <begin position="539"/>
        <end position="550"/>
    </location>
</feature>
<dbReference type="InterPro" id="IPR001606">
    <property type="entry name" value="ARID_dom"/>
</dbReference>
<feature type="compositionally biased region" description="Basic and acidic residues" evidence="4">
    <location>
        <begin position="664"/>
        <end position="680"/>
    </location>
</feature>
<feature type="compositionally biased region" description="Polar residues" evidence="4">
    <location>
        <begin position="913"/>
        <end position="928"/>
    </location>
</feature>
<feature type="compositionally biased region" description="Basic and acidic residues" evidence="4">
    <location>
        <begin position="947"/>
        <end position="959"/>
    </location>
</feature>
<feature type="domain" description="ARID" evidence="5">
    <location>
        <begin position="138"/>
        <end position="230"/>
    </location>
</feature>
<feature type="compositionally biased region" description="Polar residues" evidence="4">
    <location>
        <begin position="831"/>
        <end position="840"/>
    </location>
</feature>
<feature type="compositionally biased region" description="Basic and acidic residues" evidence="4">
    <location>
        <begin position="429"/>
        <end position="440"/>
    </location>
</feature>
<evidence type="ECO:0000313" key="6">
    <source>
        <dbReference type="Ensembl" id="ENSCPBP00000006920.1"/>
    </source>
</evidence>
<keyword evidence="3" id="KW-0539">Nucleus</keyword>
<feature type="compositionally biased region" description="Polar residues" evidence="4">
    <location>
        <begin position="792"/>
        <end position="804"/>
    </location>
</feature>
<proteinExistence type="predicted"/>
<feature type="compositionally biased region" description="Basic and acidic residues" evidence="4">
    <location>
        <begin position="289"/>
        <end position="305"/>
    </location>
</feature>
<dbReference type="GO" id="GO:0000976">
    <property type="term" value="F:transcription cis-regulatory region binding"/>
    <property type="evidence" value="ECO:0007669"/>
    <property type="project" value="TreeGrafter"/>
</dbReference>
<dbReference type="InterPro" id="IPR028853">
    <property type="entry name" value="ARID4B_ARID/BRIGHT"/>
</dbReference>
<feature type="compositionally biased region" description="Basic and acidic residues" evidence="4">
    <location>
        <begin position="580"/>
        <end position="607"/>
    </location>
</feature>
<dbReference type="GeneTree" id="ENSGT00940000158149"/>
<dbReference type="Pfam" id="PF01388">
    <property type="entry name" value="ARID"/>
    <property type="match status" value="1"/>
</dbReference>